<name>A0AAP0L8M2_9MAGN</name>
<sequence length="53" mass="5956">MLHLFFDELKATMECRLAHVEDCLLSLNSRVREISDTIAKTCGDVSSGIVHLH</sequence>
<organism evidence="1 2">
    <name type="scientific">Stephania cephalantha</name>
    <dbReference type="NCBI Taxonomy" id="152367"/>
    <lineage>
        <taxon>Eukaryota</taxon>
        <taxon>Viridiplantae</taxon>
        <taxon>Streptophyta</taxon>
        <taxon>Embryophyta</taxon>
        <taxon>Tracheophyta</taxon>
        <taxon>Spermatophyta</taxon>
        <taxon>Magnoliopsida</taxon>
        <taxon>Ranunculales</taxon>
        <taxon>Menispermaceae</taxon>
        <taxon>Menispermoideae</taxon>
        <taxon>Cissampelideae</taxon>
        <taxon>Stephania</taxon>
    </lineage>
</organism>
<comment type="caution">
    <text evidence="1">The sequence shown here is derived from an EMBL/GenBank/DDBJ whole genome shotgun (WGS) entry which is preliminary data.</text>
</comment>
<dbReference type="Proteomes" id="UP001419268">
    <property type="component" value="Unassembled WGS sequence"/>
</dbReference>
<proteinExistence type="predicted"/>
<accession>A0AAP0L8M2</accession>
<dbReference type="AlphaFoldDB" id="A0AAP0L8M2"/>
<evidence type="ECO:0000313" key="2">
    <source>
        <dbReference type="Proteomes" id="UP001419268"/>
    </source>
</evidence>
<dbReference type="EMBL" id="JBBNAG010000001">
    <property type="protein sequence ID" value="KAK9166366.1"/>
    <property type="molecule type" value="Genomic_DNA"/>
</dbReference>
<gene>
    <name evidence="1" type="ORF">Scep_001557</name>
</gene>
<reference evidence="1 2" key="1">
    <citation type="submission" date="2024-01" db="EMBL/GenBank/DDBJ databases">
        <title>Genome assemblies of Stephania.</title>
        <authorList>
            <person name="Yang L."/>
        </authorList>
    </citation>
    <scope>NUCLEOTIDE SEQUENCE [LARGE SCALE GENOMIC DNA]</scope>
    <source>
        <strain evidence="1">JXDWG</strain>
        <tissue evidence="1">Leaf</tissue>
    </source>
</reference>
<evidence type="ECO:0000313" key="1">
    <source>
        <dbReference type="EMBL" id="KAK9166366.1"/>
    </source>
</evidence>
<protein>
    <submittedName>
        <fullName evidence="1">Uncharacterized protein</fullName>
    </submittedName>
</protein>
<keyword evidence="2" id="KW-1185">Reference proteome</keyword>